<comment type="PTM">
    <text evidence="12">Formation of the three residue Trp-Tyr-Met cross-link is important for the catalase, but not the peroxidase activity of the enzyme.</text>
</comment>
<dbReference type="PANTHER" id="PTHR30555">
    <property type="entry name" value="HYDROPEROXIDASE I, BIFUNCTIONAL CATALASE-PEROXIDASE"/>
    <property type="match status" value="1"/>
</dbReference>
<dbReference type="EC" id="1.11.1.21" evidence="10 12"/>
<dbReference type="FunFam" id="1.10.520.10:FF:000002">
    <property type="entry name" value="Catalase-peroxidase"/>
    <property type="match status" value="1"/>
</dbReference>
<dbReference type="FunFam" id="1.10.520.10:FF:000004">
    <property type="entry name" value="Catalase-peroxidase"/>
    <property type="match status" value="1"/>
</dbReference>
<dbReference type="GO" id="GO:0005829">
    <property type="term" value="C:cytosol"/>
    <property type="evidence" value="ECO:0007669"/>
    <property type="project" value="TreeGrafter"/>
</dbReference>
<feature type="domain" description="Plant heme peroxidase family profile" evidence="14">
    <location>
        <begin position="503"/>
        <end position="759"/>
    </location>
</feature>
<dbReference type="FunFam" id="1.10.420.10:FF:000002">
    <property type="entry name" value="Catalase-peroxidase"/>
    <property type="match status" value="1"/>
</dbReference>
<keyword evidence="3 12" id="KW-0479">Metal-binding</keyword>
<dbReference type="PANTHER" id="PTHR30555:SF0">
    <property type="entry name" value="CATALASE-PEROXIDASE"/>
    <property type="match status" value="1"/>
</dbReference>
<dbReference type="PROSITE" id="PS00435">
    <property type="entry name" value="PEROXIDASE_1"/>
    <property type="match status" value="1"/>
</dbReference>
<accession>A0A1G8E4B7</accession>
<feature type="cross-link" description="Tryptophyl-tyrosyl-methioninium (Tyr-Met) (with Trp-102)" evidence="12">
    <location>
        <begin position="249"/>
        <end position="275"/>
    </location>
</feature>
<evidence type="ECO:0000313" key="15">
    <source>
        <dbReference type="EMBL" id="SDH64786.1"/>
    </source>
</evidence>
<dbReference type="GO" id="GO:0020037">
    <property type="term" value="F:heme binding"/>
    <property type="evidence" value="ECO:0007669"/>
    <property type="project" value="InterPro"/>
</dbReference>
<keyword evidence="16" id="KW-1185">Reference proteome</keyword>
<keyword evidence="4 12" id="KW-0560">Oxidoreductase</keyword>
<keyword evidence="5 12" id="KW-0408">Iron</keyword>
<evidence type="ECO:0000313" key="16">
    <source>
        <dbReference type="Proteomes" id="UP000198869"/>
    </source>
</evidence>
<dbReference type="PROSITE" id="PS00436">
    <property type="entry name" value="PEROXIDASE_2"/>
    <property type="match status" value="1"/>
</dbReference>
<evidence type="ECO:0000256" key="5">
    <source>
        <dbReference type="ARBA" id="ARBA00023004"/>
    </source>
</evidence>
<evidence type="ECO:0000256" key="6">
    <source>
        <dbReference type="ARBA" id="ARBA00023324"/>
    </source>
</evidence>
<feature type="site" description="Transition state stabilizer" evidence="12">
    <location>
        <position position="99"/>
    </location>
</feature>
<organism evidence="15 16">
    <name type="scientific">Chryseobacterium taeanense</name>
    <dbReference type="NCBI Taxonomy" id="311334"/>
    <lineage>
        <taxon>Bacteria</taxon>
        <taxon>Pseudomonadati</taxon>
        <taxon>Bacteroidota</taxon>
        <taxon>Flavobacteriia</taxon>
        <taxon>Flavobacteriales</taxon>
        <taxon>Weeksellaceae</taxon>
        <taxon>Chryseobacterium group</taxon>
        <taxon>Chryseobacterium</taxon>
    </lineage>
</organism>
<comment type="caution">
    <text evidence="12">Lacks conserved residue(s) required for the propagation of feature annotation.</text>
</comment>
<dbReference type="PRINTS" id="PR00458">
    <property type="entry name" value="PEROXIDASE"/>
</dbReference>
<dbReference type="Proteomes" id="UP000198869">
    <property type="component" value="Unassembled WGS sequence"/>
</dbReference>
<evidence type="ECO:0000256" key="8">
    <source>
        <dbReference type="ARBA" id="ARBA00051651"/>
    </source>
</evidence>
<evidence type="ECO:0000256" key="2">
    <source>
        <dbReference type="ARBA" id="ARBA00022617"/>
    </source>
</evidence>
<feature type="domain" description="Plant heme peroxidase family profile" evidence="14">
    <location>
        <begin position="136"/>
        <end position="453"/>
    </location>
</feature>
<sequence length="759" mass="84266">MEKDLNDISKCPFHNGTMKKENVAGGGTKNTDWWPDQLKVDILRQHSSLSNPMDKDFDYAEAFKSLDLEEVKKDLHALMTDSQDWWPADFGHYGPLFIRMAWHSAGTYRVGDGRGGAGAGQQRFAPLNSWPDNVSLDKARRLLWPVKQKYGKKISWADLMILTGNVALESMGFKTFGFAGGREDVWEPDMDVYWGSEKTWLGGDLRYAHGSDGVQESRGVLPTDDDADGDIHTRNLEKPLAAVQMGLIYVNPEGPDGNPDPILAAKDIRDTFGRMAMNDEETVALIAGGHTFGKTHGAGPADHVGKEPEAAGIEAQGFGWNSTYKSGKGADAISSGLEVTWTETPTEWSNYFFKNLFENEWELTKSPAGAHQWVAKSGKEIIPDAFDPNKKHRPTMLTTDLSLRFDTEYEKISRRFYENPEAFADAFARAWFKLTHRDMGPKARYLGSEVPSEELIWQDPIPEVDHILINNSDIETLKSKILDSGLSVSELVSTAWASASTFRGSDKRGGANGARVRLAPQKDWEVNNPSQPQKVLNVLENIQKEFNENQTGGKKVSLADLIVLAGTAAVEKAAKDAGHNVIVSFSPGRMDASQEQTDVESMKYLEPAADGFRNYLKKKFSVSTESLLIDKAQLLTLTAPELTVLIGGMRSLNTNYDGSQHGIFTQRPGVLTNDFFVNLLDMSTQWKAASDDNELYEGTDRKTGEKKWTATRADLVFGSNSELRAIAEVYASADAKEKFVNDFVSAWVKVMNLDRFDLK</sequence>
<dbReference type="AlphaFoldDB" id="A0A1G8E4B7"/>
<dbReference type="NCBIfam" id="NF011635">
    <property type="entry name" value="PRK15061.1"/>
    <property type="match status" value="1"/>
</dbReference>
<dbReference type="RefSeq" id="WP_089853958.1">
    <property type="nucleotide sequence ID" value="NZ_FNDW01000001.1"/>
</dbReference>
<dbReference type="HAMAP" id="MF_01961">
    <property type="entry name" value="Catal_peroxid"/>
    <property type="match status" value="1"/>
</dbReference>
<dbReference type="EMBL" id="FNDW01000001">
    <property type="protein sequence ID" value="SDH64786.1"/>
    <property type="molecule type" value="Genomic_DNA"/>
</dbReference>
<dbReference type="InterPro" id="IPR019794">
    <property type="entry name" value="Peroxidases_AS"/>
</dbReference>
<dbReference type="InterPro" id="IPR010255">
    <property type="entry name" value="Haem_peroxidase_sf"/>
</dbReference>
<reference evidence="16" key="1">
    <citation type="submission" date="2016-10" db="EMBL/GenBank/DDBJ databases">
        <authorList>
            <person name="Varghese N."/>
            <person name="Submissions S."/>
        </authorList>
    </citation>
    <scope>NUCLEOTIDE SEQUENCE [LARGE SCALE GENOMIC DNA]</scope>
    <source>
        <strain evidence="16">DSM 17071</strain>
    </source>
</reference>
<evidence type="ECO:0000256" key="12">
    <source>
        <dbReference type="HAMAP-Rule" id="MF_01961"/>
    </source>
</evidence>
<proteinExistence type="inferred from homology"/>
<dbReference type="FunFam" id="1.10.420.10:FF:000004">
    <property type="entry name" value="Catalase-peroxidase"/>
    <property type="match status" value="1"/>
</dbReference>
<dbReference type="STRING" id="311334.SAMN05421846_101419"/>
<dbReference type="PRINTS" id="PR00460">
    <property type="entry name" value="BPEROXIDASE"/>
</dbReference>
<comment type="subunit">
    <text evidence="12">Homodimer or homotetramer.</text>
</comment>
<evidence type="ECO:0000256" key="13">
    <source>
        <dbReference type="RuleBase" id="RU003451"/>
    </source>
</evidence>
<dbReference type="InterPro" id="IPR002016">
    <property type="entry name" value="Haem_peroxidase"/>
</dbReference>
<keyword evidence="1 12" id="KW-0575">Peroxidase</keyword>
<dbReference type="PROSITE" id="PS50873">
    <property type="entry name" value="PEROXIDASE_4"/>
    <property type="match status" value="2"/>
</dbReference>
<dbReference type="GO" id="GO:0042744">
    <property type="term" value="P:hydrogen peroxide catabolic process"/>
    <property type="evidence" value="ECO:0007669"/>
    <property type="project" value="UniProtKB-KW"/>
</dbReference>
<name>A0A1G8E4B7_9FLAO</name>
<feature type="active site" description="Proton acceptor" evidence="12">
    <location>
        <position position="103"/>
    </location>
</feature>
<evidence type="ECO:0000256" key="3">
    <source>
        <dbReference type="ARBA" id="ARBA00022723"/>
    </source>
</evidence>
<evidence type="ECO:0000256" key="9">
    <source>
        <dbReference type="ARBA" id="ARBA00060838"/>
    </source>
</evidence>
<dbReference type="Pfam" id="PF00141">
    <property type="entry name" value="peroxidase"/>
    <property type="match status" value="2"/>
</dbReference>
<dbReference type="GO" id="GO:0046872">
    <property type="term" value="F:metal ion binding"/>
    <property type="evidence" value="ECO:0007669"/>
    <property type="project" value="UniProtKB-KW"/>
</dbReference>
<comment type="function">
    <text evidence="12">Bifunctional enzyme with both catalase and broad-spectrum peroxidase activity.</text>
</comment>
<evidence type="ECO:0000256" key="7">
    <source>
        <dbReference type="ARBA" id="ARBA00049145"/>
    </source>
</evidence>
<comment type="catalytic activity">
    <reaction evidence="8 12 13">
        <text>H2O2 + AH2 = A + 2 H2O</text>
        <dbReference type="Rhea" id="RHEA:30275"/>
        <dbReference type="ChEBI" id="CHEBI:13193"/>
        <dbReference type="ChEBI" id="CHEBI:15377"/>
        <dbReference type="ChEBI" id="CHEBI:16240"/>
        <dbReference type="ChEBI" id="CHEBI:17499"/>
        <dbReference type="EC" id="1.11.1.21"/>
    </reaction>
</comment>
<protein>
    <recommendedName>
        <fullName evidence="11 12">Catalase-peroxidase</fullName>
        <shortName evidence="12">CP</shortName>
        <ecNumber evidence="10 12">1.11.1.21</ecNumber>
    </recommendedName>
    <alternativeName>
        <fullName evidence="12">Peroxidase/catalase</fullName>
    </alternativeName>
</protein>
<gene>
    <name evidence="12" type="primary">katG</name>
    <name evidence="15" type="ORF">SAMN05421846_101419</name>
</gene>
<dbReference type="SUPFAM" id="SSF48113">
    <property type="entry name" value="Heme-dependent peroxidases"/>
    <property type="match status" value="2"/>
</dbReference>
<evidence type="ECO:0000256" key="4">
    <source>
        <dbReference type="ARBA" id="ARBA00023002"/>
    </source>
</evidence>
<feature type="binding site" description="axial binding residue" evidence="12">
    <location>
        <position position="290"/>
    </location>
    <ligand>
        <name>heme b</name>
        <dbReference type="ChEBI" id="CHEBI:60344"/>
    </ligand>
    <ligandPart>
        <name>Fe</name>
        <dbReference type="ChEBI" id="CHEBI:18248"/>
    </ligandPart>
</feature>
<evidence type="ECO:0000256" key="10">
    <source>
        <dbReference type="ARBA" id="ARBA00067012"/>
    </source>
</evidence>
<evidence type="ECO:0000256" key="11">
    <source>
        <dbReference type="ARBA" id="ARBA00074141"/>
    </source>
</evidence>
<comment type="catalytic activity">
    <reaction evidence="7 12 13">
        <text>2 H2O2 = O2 + 2 H2O</text>
        <dbReference type="Rhea" id="RHEA:20309"/>
        <dbReference type="ChEBI" id="CHEBI:15377"/>
        <dbReference type="ChEBI" id="CHEBI:15379"/>
        <dbReference type="ChEBI" id="CHEBI:16240"/>
        <dbReference type="EC" id="1.11.1.21"/>
    </reaction>
</comment>
<keyword evidence="6 12" id="KW-0376">Hydrogen peroxide</keyword>
<dbReference type="CDD" id="cd08200">
    <property type="entry name" value="catalase_peroxidase_2"/>
    <property type="match status" value="1"/>
</dbReference>
<dbReference type="NCBIfam" id="TIGR00198">
    <property type="entry name" value="cat_per_HPI"/>
    <property type="match status" value="1"/>
</dbReference>
<keyword evidence="2 12" id="KW-0349">Heme</keyword>
<comment type="similarity">
    <text evidence="9 12 13">Belongs to the peroxidase family. Peroxidase/catalase subfamily.</text>
</comment>
<dbReference type="InterPro" id="IPR019793">
    <property type="entry name" value="Peroxidases_heam-ligand_BS"/>
</dbReference>
<dbReference type="GO" id="GO:0070301">
    <property type="term" value="P:cellular response to hydrogen peroxide"/>
    <property type="evidence" value="ECO:0007669"/>
    <property type="project" value="TreeGrafter"/>
</dbReference>
<comment type="cofactor">
    <cofactor evidence="12">
        <name>heme b</name>
        <dbReference type="ChEBI" id="CHEBI:60344"/>
    </cofactor>
    <text evidence="12">Binds 1 heme b (iron(II)-protoporphyrin IX) group per dimer.</text>
</comment>
<dbReference type="Gene3D" id="1.10.520.10">
    <property type="match status" value="2"/>
</dbReference>
<dbReference type="InterPro" id="IPR000763">
    <property type="entry name" value="Catalase_peroxidase"/>
</dbReference>
<evidence type="ECO:0000256" key="1">
    <source>
        <dbReference type="ARBA" id="ARBA00022559"/>
    </source>
</evidence>
<evidence type="ECO:0000259" key="14">
    <source>
        <dbReference type="PROSITE" id="PS50873"/>
    </source>
</evidence>
<dbReference type="GO" id="GO:0004096">
    <property type="term" value="F:catalase activity"/>
    <property type="evidence" value="ECO:0007669"/>
    <property type="project" value="UniProtKB-UniRule"/>
</dbReference>
<dbReference type="CDD" id="cd00649">
    <property type="entry name" value="catalase_peroxidase_1"/>
    <property type="match status" value="1"/>
</dbReference>
<dbReference type="OrthoDB" id="9759743at2"/>
<dbReference type="Gene3D" id="1.10.420.10">
    <property type="entry name" value="Peroxidase, domain 2"/>
    <property type="match status" value="2"/>
</dbReference>